<gene>
    <name evidence="1" type="ORF">SAMN02746089_01753</name>
</gene>
<accession>A0A1M5AZC1</accession>
<dbReference type="EMBL" id="FQVH01000019">
    <property type="protein sequence ID" value="SHF35614.1"/>
    <property type="molecule type" value="Genomic_DNA"/>
</dbReference>
<protein>
    <recommendedName>
        <fullName evidence="3">Signal transducing protein</fullName>
    </recommendedName>
</protein>
<evidence type="ECO:0000313" key="2">
    <source>
        <dbReference type="Proteomes" id="UP000184088"/>
    </source>
</evidence>
<name>A0A1M5AZC1_9THEO</name>
<organism evidence="1 2">
    <name type="scientific">Caldanaerobius fijiensis DSM 17918</name>
    <dbReference type="NCBI Taxonomy" id="1121256"/>
    <lineage>
        <taxon>Bacteria</taxon>
        <taxon>Bacillati</taxon>
        <taxon>Bacillota</taxon>
        <taxon>Clostridia</taxon>
        <taxon>Thermoanaerobacterales</taxon>
        <taxon>Thermoanaerobacteraceae</taxon>
        <taxon>Caldanaerobius</taxon>
    </lineage>
</organism>
<proteinExistence type="predicted"/>
<evidence type="ECO:0000313" key="1">
    <source>
        <dbReference type="EMBL" id="SHF35614.1"/>
    </source>
</evidence>
<reference evidence="1 2" key="1">
    <citation type="submission" date="2016-11" db="EMBL/GenBank/DDBJ databases">
        <authorList>
            <person name="Jaros S."/>
            <person name="Januszkiewicz K."/>
            <person name="Wedrychowicz H."/>
        </authorList>
    </citation>
    <scope>NUCLEOTIDE SEQUENCE [LARGE SCALE GENOMIC DNA]</scope>
    <source>
        <strain evidence="1 2">DSM 17918</strain>
    </source>
</reference>
<dbReference type="AlphaFoldDB" id="A0A1M5AZC1"/>
<keyword evidence="2" id="KW-1185">Reference proteome</keyword>
<dbReference type="Proteomes" id="UP000184088">
    <property type="component" value="Unassembled WGS sequence"/>
</dbReference>
<sequence>MSLGGGFMWTVIYVASDENAANKIKDKLTQEGFLVKIRPLSKKKNGIYEVLVPEAEAEDAHNMLITYNYC</sequence>
<dbReference type="STRING" id="1121256.SAMN02746089_01753"/>
<evidence type="ECO:0008006" key="3">
    <source>
        <dbReference type="Google" id="ProtNLM"/>
    </source>
</evidence>